<feature type="transmembrane region" description="Helical" evidence="6">
    <location>
        <begin position="275"/>
        <end position="301"/>
    </location>
</feature>
<dbReference type="EMBL" id="PCVK01000070">
    <property type="protein sequence ID" value="PIQ71617.1"/>
    <property type="molecule type" value="Genomic_DNA"/>
</dbReference>
<accession>A0A2H0KK29</accession>
<proteinExistence type="predicted"/>
<feature type="transmembrane region" description="Helical" evidence="6">
    <location>
        <begin position="388"/>
        <end position="410"/>
    </location>
</feature>
<dbReference type="AlphaFoldDB" id="A0A2H0KK29"/>
<dbReference type="PANTHER" id="PTHR11706:SF33">
    <property type="entry name" value="NATURAL RESISTANCE-ASSOCIATED MACROPHAGE PROTEIN 2"/>
    <property type="match status" value="1"/>
</dbReference>
<evidence type="ECO:0008006" key="9">
    <source>
        <dbReference type="Google" id="ProtNLM"/>
    </source>
</evidence>
<protein>
    <recommendedName>
        <fullName evidence="9">Mn transporter</fullName>
    </recommendedName>
</protein>
<evidence type="ECO:0000256" key="2">
    <source>
        <dbReference type="ARBA" id="ARBA00022448"/>
    </source>
</evidence>
<keyword evidence="3 6" id="KW-0812">Transmembrane</keyword>
<feature type="transmembrane region" description="Helical" evidence="6">
    <location>
        <begin position="322"/>
        <end position="342"/>
    </location>
</feature>
<keyword evidence="2" id="KW-0813">Transport</keyword>
<keyword evidence="5 6" id="KW-0472">Membrane</keyword>
<feature type="transmembrane region" description="Helical" evidence="6">
    <location>
        <begin position="348"/>
        <end position="368"/>
    </location>
</feature>
<feature type="transmembrane region" description="Helical" evidence="6">
    <location>
        <begin position="43"/>
        <end position="64"/>
    </location>
</feature>
<evidence type="ECO:0000313" key="8">
    <source>
        <dbReference type="Proteomes" id="UP000229497"/>
    </source>
</evidence>
<dbReference type="InterPro" id="IPR001046">
    <property type="entry name" value="NRAMP_fam"/>
</dbReference>
<comment type="caution">
    <text evidence="7">The sequence shown here is derived from an EMBL/GenBank/DDBJ whole genome shotgun (WGS) entry which is preliminary data.</text>
</comment>
<evidence type="ECO:0000256" key="3">
    <source>
        <dbReference type="ARBA" id="ARBA00022692"/>
    </source>
</evidence>
<reference evidence="7 8" key="1">
    <citation type="submission" date="2017-09" db="EMBL/GenBank/DDBJ databases">
        <title>Depth-based differentiation of microbial function through sediment-hosted aquifers and enrichment of novel symbionts in the deep terrestrial subsurface.</title>
        <authorList>
            <person name="Probst A.J."/>
            <person name="Ladd B."/>
            <person name="Jarett J.K."/>
            <person name="Geller-Mcgrath D.E."/>
            <person name="Sieber C.M."/>
            <person name="Emerson J.B."/>
            <person name="Anantharaman K."/>
            <person name="Thomas B.C."/>
            <person name="Malmstrom R."/>
            <person name="Stieglmeier M."/>
            <person name="Klingl A."/>
            <person name="Woyke T."/>
            <person name="Ryan C.M."/>
            <person name="Banfield J.F."/>
        </authorList>
    </citation>
    <scope>NUCLEOTIDE SEQUENCE [LARGE SCALE GENOMIC DNA]</scope>
    <source>
        <strain evidence="7">CG11_big_fil_rev_8_21_14_0_20_37_16</strain>
    </source>
</reference>
<evidence type="ECO:0000256" key="6">
    <source>
        <dbReference type="SAM" id="Phobius"/>
    </source>
</evidence>
<sequence length="412" mass="45423">MKKIFKVKFFIYLLGVMGPGLVTAFADNDAGGVATYSMAAAKYGYQILITLIPITVVLFITQELGARIALASGKGLADLVRERYGIITSVFMLLMVFCVNFGVILQDMSGLKSALQLFGLDYRIYLPLLLVFLFLFLIKSSYKKTERLFFVLILFYLSYLFSAVLVKPDWGHVARSIIIPQGKLSFDFIYTSVAVLGTTVTAWGQFVIASSIKDKKLTSSDMKVSQFEVVAASFISNTFTMFMMVAVAATIFTHGLHIGGAAEASVAIRPLAGNLAGVLFGVGLLVAGFLGCAIVPLSTAYMYSELFGYEGSLDQGFRKSRFFYGFFVFQILLASLFVMQPAFSLFKITLYADFLNGLILPILFIYLYRFANNTEIMGKHRNSKMQNVVLIVCGVIITIAVIFGIIGKLFNL</sequence>
<dbReference type="GO" id="GO:0015086">
    <property type="term" value="F:cadmium ion transmembrane transporter activity"/>
    <property type="evidence" value="ECO:0007669"/>
    <property type="project" value="TreeGrafter"/>
</dbReference>
<evidence type="ECO:0000313" key="7">
    <source>
        <dbReference type="EMBL" id="PIQ71617.1"/>
    </source>
</evidence>
<feature type="transmembrane region" description="Helical" evidence="6">
    <location>
        <begin position="149"/>
        <end position="168"/>
    </location>
</feature>
<evidence type="ECO:0000256" key="4">
    <source>
        <dbReference type="ARBA" id="ARBA00022989"/>
    </source>
</evidence>
<dbReference type="Pfam" id="PF01566">
    <property type="entry name" value="Nramp"/>
    <property type="match status" value="1"/>
</dbReference>
<comment type="subcellular location">
    <subcellularLocation>
        <location evidence="1">Membrane</location>
        <topology evidence="1">Multi-pass membrane protein</topology>
    </subcellularLocation>
</comment>
<dbReference type="Proteomes" id="UP000229497">
    <property type="component" value="Unassembled WGS sequence"/>
</dbReference>
<dbReference type="NCBIfam" id="NF037982">
    <property type="entry name" value="Nramp_1"/>
    <property type="match status" value="1"/>
</dbReference>
<keyword evidence="4 6" id="KW-1133">Transmembrane helix</keyword>
<dbReference type="PANTHER" id="PTHR11706">
    <property type="entry name" value="SOLUTE CARRIER PROTEIN FAMILY 11 MEMBER"/>
    <property type="match status" value="1"/>
</dbReference>
<dbReference type="GO" id="GO:0005886">
    <property type="term" value="C:plasma membrane"/>
    <property type="evidence" value="ECO:0007669"/>
    <property type="project" value="TreeGrafter"/>
</dbReference>
<organism evidence="7 8">
    <name type="scientific">Candidatus Roizmanbacteria bacterium CG11_big_fil_rev_8_21_14_0_20_37_16</name>
    <dbReference type="NCBI Taxonomy" id="1974857"/>
    <lineage>
        <taxon>Bacteria</taxon>
        <taxon>Candidatus Roizmaniibacteriota</taxon>
    </lineage>
</organism>
<evidence type="ECO:0000256" key="1">
    <source>
        <dbReference type="ARBA" id="ARBA00004141"/>
    </source>
</evidence>
<feature type="transmembrane region" description="Helical" evidence="6">
    <location>
        <begin position="229"/>
        <end position="255"/>
    </location>
</feature>
<feature type="transmembrane region" description="Helical" evidence="6">
    <location>
        <begin position="84"/>
        <end position="104"/>
    </location>
</feature>
<feature type="transmembrane region" description="Helical" evidence="6">
    <location>
        <begin position="188"/>
        <end position="208"/>
    </location>
</feature>
<evidence type="ECO:0000256" key="5">
    <source>
        <dbReference type="ARBA" id="ARBA00023136"/>
    </source>
</evidence>
<feature type="transmembrane region" description="Helical" evidence="6">
    <location>
        <begin position="124"/>
        <end position="142"/>
    </location>
</feature>
<dbReference type="GO" id="GO:0034755">
    <property type="term" value="P:iron ion transmembrane transport"/>
    <property type="evidence" value="ECO:0007669"/>
    <property type="project" value="TreeGrafter"/>
</dbReference>
<dbReference type="GO" id="GO:0005384">
    <property type="term" value="F:manganese ion transmembrane transporter activity"/>
    <property type="evidence" value="ECO:0007669"/>
    <property type="project" value="TreeGrafter"/>
</dbReference>
<name>A0A2H0KK29_9BACT</name>
<gene>
    <name evidence="7" type="ORF">COV87_02365</name>
</gene>